<feature type="domain" description="Toprim" evidence="1">
    <location>
        <begin position="5"/>
        <end position="106"/>
    </location>
</feature>
<proteinExistence type="predicted"/>
<evidence type="ECO:0000313" key="3">
    <source>
        <dbReference type="Proteomes" id="UP000251197"/>
    </source>
</evidence>
<dbReference type="InterPro" id="IPR006171">
    <property type="entry name" value="TOPRIM_dom"/>
</dbReference>
<sequence length="106" mass="11542">MTAQTLYLCEKPSQAKDIARVMGLSQRGQGYISGPGTTVTWAIGHLLENAPPDAYGEQYGSPWKAESLPVLPPRWKMVVKKDTADQFAVINKLLKQVDAVVIATDA</sequence>
<accession>A0A2X2TBT4</accession>
<dbReference type="EMBL" id="UAVU01000003">
    <property type="protein sequence ID" value="SQA98033.1"/>
    <property type="molecule type" value="Genomic_DNA"/>
</dbReference>
<evidence type="ECO:0000313" key="2">
    <source>
        <dbReference type="EMBL" id="SQA98033.1"/>
    </source>
</evidence>
<dbReference type="InterPro" id="IPR023405">
    <property type="entry name" value="Topo_IA_core_domain"/>
</dbReference>
<reference evidence="2 3" key="1">
    <citation type="submission" date="2018-06" db="EMBL/GenBank/DDBJ databases">
        <authorList>
            <consortium name="Pathogen Informatics"/>
            <person name="Doyle S."/>
        </authorList>
    </citation>
    <scope>NUCLEOTIDE SEQUENCE [LARGE SCALE GENOMIC DNA]</scope>
    <source>
        <strain evidence="2 3">NCTC12120</strain>
    </source>
</reference>
<dbReference type="SUPFAM" id="SSF56712">
    <property type="entry name" value="Prokaryotic type I DNA topoisomerase"/>
    <property type="match status" value="1"/>
</dbReference>
<dbReference type="Proteomes" id="UP000251197">
    <property type="component" value="Unassembled WGS sequence"/>
</dbReference>
<keyword evidence="2" id="KW-0413">Isomerase</keyword>
<dbReference type="GO" id="GO:0016853">
    <property type="term" value="F:isomerase activity"/>
    <property type="evidence" value="ECO:0007669"/>
    <property type="project" value="UniProtKB-KW"/>
</dbReference>
<dbReference type="AlphaFoldDB" id="A0A2X2TBT4"/>
<name>A0A2X2TBT4_9ENTR</name>
<dbReference type="Pfam" id="PF01751">
    <property type="entry name" value="Toprim"/>
    <property type="match status" value="1"/>
</dbReference>
<organism evidence="2 3">
    <name type="scientific">Cedecea neteri</name>
    <dbReference type="NCBI Taxonomy" id="158822"/>
    <lineage>
        <taxon>Bacteria</taxon>
        <taxon>Pseudomonadati</taxon>
        <taxon>Pseudomonadota</taxon>
        <taxon>Gammaproteobacteria</taxon>
        <taxon>Enterobacterales</taxon>
        <taxon>Enterobacteriaceae</taxon>
        <taxon>Cedecea</taxon>
    </lineage>
</organism>
<gene>
    <name evidence="2" type="primary">topB_4</name>
    <name evidence="2" type="ORF">NCTC12120_01884</name>
</gene>
<evidence type="ECO:0000259" key="1">
    <source>
        <dbReference type="Pfam" id="PF01751"/>
    </source>
</evidence>
<protein>
    <submittedName>
        <fullName evidence="2">DNA topoisomerase 3</fullName>
        <ecNumber evidence="2">5.99.1.2</ecNumber>
    </submittedName>
</protein>
<dbReference type="Gene3D" id="3.40.50.140">
    <property type="match status" value="1"/>
</dbReference>
<dbReference type="EC" id="5.99.1.2" evidence="2"/>